<evidence type="ECO:0000256" key="9">
    <source>
        <dbReference type="ARBA" id="ARBA00047392"/>
    </source>
</evidence>
<evidence type="ECO:0000256" key="1">
    <source>
        <dbReference type="ARBA" id="ARBA00004370"/>
    </source>
</evidence>
<dbReference type="InterPro" id="IPR030395">
    <property type="entry name" value="GP_PDE_dom"/>
</dbReference>
<dbReference type="EMBL" id="IACF01002627">
    <property type="protein sequence ID" value="LAB68273.1"/>
    <property type="molecule type" value="mRNA"/>
</dbReference>
<comment type="catalytic activity">
    <reaction evidence="12">
        <text>N,1-di-(9Z-octadecenoyl)-sn-glycero-3-phosphoethanolamine + H2O = N-(9Z-octadecenoyl) ethanolamine + 1-(9Z-octadecenoyl)-sn-glycero-3-phosphate + H(+)</text>
        <dbReference type="Rhea" id="RHEA:56460"/>
        <dbReference type="ChEBI" id="CHEBI:15377"/>
        <dbReference type="ChEBI" id="CHEBI:15378"/>
        <dbReference type="ChEBI" id="CHEBI:71466"/>
        <dbReference type="ChEBI" id="CHEBI:74544"/>
        <dbReference type="ChEBI" id="CHEBI:85222"/>
    </reaction>
    <physiologicalReaction direction="left-to-right" evidence="12">
        <dbReference type="Rhea" id="RHEA:56461"/>
    </physiologicalReaction>
</comment>
<keyword evidence="6" id="KW-0443">Lipid metabolism</keyword>
<reference evidence="16" key="1">
    <citation type="journal article" date="2018" name="Biosci. Biotechnol. Biochem.">
        <title>Polysaccharide hydrolase of the hadal zone amphipods Hirondellea gigas.</title>
        <authorList>
            <person name="Kobayashi H."/>
            <person name="Nagahama T."/>
            <person name="Arai W."/>
            <person name="Sasagawa Y."/>
            <person name="Umeda M."/>
            <person name="Hayashi T."/>
            <person name="Nikaido I."/>
            <person name="Watanabe H."/>
            <person name="Oguri K."/>
            <person name="Kitazato H."/>
            <person name="Fujioka K."/>
            <person name="Kido Y."/>
            <person name="Takami H."/>
        </authorList>
    </citation>
    <scope>NUCLEOTIDE SEQUENCE</scope>
    <source>
        <tissue evidence="16">Whole body</tissue>
    </source>
</reference>
<evidence type="ECO:0000256" key="13">
    <source>
        <dbReference type="SAM" id="MobiDB-lite"/>
    </source>
</evidence>
<feature type="transmembrane region" description="Helical" evidence="14">
    <location>
        <begin position="206"/>
        <end position="223"/>
    </location>
</feature>
<evidence type="ECO:0000313" key="16">
    <source>
        <dbReference type="EMBL" id="LAB68273.1"/>
    </source>
</evidence>
<feature type="region of interest" description="Disordered" evidence="13">
    <location>
        <begin position="256"/>
        <end position="288"/>
    </location>
</feature>
<proteinExistence type="evidence at transcript level"/>
<organism evidence="16">
    <name type="scientific">Hirondellea gigas</name>
    <dbReference type="NCBI Taxonomy" id="1518452"/>
    <lineage>
        <taxon>Eukaryota</taxon>
        <taxon>Metazoa</taxon>
        <taxon>Ecdysozoa</taxon>
        <taxon>Arthropoda</taxon>
        <taxon>Crustacea</taxon>
        <taxon>Multicrustacea</taxon>
        <taxon>Malacostraca</taxon>
        <taxon>Eumalacostraca</taxon>
        <taxon>Peracarida</taxon>
        <taxon>Amphipoda</taxon>
        <taxon>Amphilochidea</taxon>
        <taxon>Lysianassida</taxon>
        <taxon>Lysianassidira</taxon>
        <taxon>Lysianassoidea</taxon>
        <taxon>Lysianassidae</taxon>
        <taxon>Hirondellea</taxon>
    </lineage>
</organism>
<evidence type="ECO:0000256" key="8">
    <source>
        <dbReference type="ARBA" id="ARBA00036083"/>
    </source>
</evidence>
<evidence type="ECO:0000256" key="7">
    <source>
        <dbReference type="ARBA" id="ARBA00023136"/>
    </source>
</evidence>
<dbReference type="PROSITE" id="PS51704">
    <property type="entry name" value="GP_PDE"/>
    <property type="match status" value="1"/>
</dbReference>
<keyword evidence="5 14" id="KW-1133">Transmembrane helix</keyword>
<evidence type="ECO:0000256" key="3">
    <source>
        <dbReference type="ARBA" id="ARBA00022692"/>
    </source>
</evidence>
<feature type="domain" description="GP-PDE" evidence="15">
    <location>
        <begin position="38"/>
        <end position="361"/>
    </location>
</feature>
<dbReference type="Gene3D" id="3.20.20.190">
    <property type="entry name" value="Phosphatidylinositol (PI) phosphodiesterase"/>
    <property type="match status" value="1"/>
</dbReference>
<keyword evidence="7 14" id="KW-0472">Membrane</keyword>
<dbReference type="GO" id="GO:0004622">
    <property type="term" value="F:phosphatidylcholine lysophospholipase activity"/>
    <property type="evidence" value="ECO:0007669"/>
    <property type="project" value="TreeGrafter"/>
</dbReference>
<comment type="subcellular location">
    <subcellularLocation>
        <location evidence="1">Membrane</location>
    </subcellularLocation>
</comment>
<comment type="catalytic activity">
    <reaction evidence="9">
        <text>N-(5Z,8Z,11Z,14Z-eicosatetraenoyl)-1-(9Z-octadecenoyl)-sn-glycero-3-phosphoethanolamine + H2O = N-(5Z,8Z,11Z,14Z-eicosatetraenoyl)-ethanolamine + 1-(9Z-octadecenoyl)-sn-glycero-3-phosphate + H(+)</text>
        <dbReference type="Rhea" id="RHEA:45544"/>
        <dbReference type="ChEBI" id="CHEBI:2700"/>
        <dbReference type="ChEBI" id="CHEBI:15377"/>
        <dbReference type="ChEBI" id="CHEBI:15378"/>
        <dbReference type="ChEBI" id="CHEBI:74544"/>
        <dbReference type="ChEBI" id="CHEBI:85223"/>
    </reaction>
    <physiologicalReaction direction="left-to-right" evidence="9">
        <dbReference type="Rhea" id="RHEA:45545"/>
    </physiologicalReaction>
</comment>
<evidence type="ECO:0000259" key="15">
    <source>
        <dbReference type="PROSITE" id="PS51704"/>
    </source>
</evidence>
<dbReference type="GO" id="GO:0005789">
    <property type="term" value="C:endoplasmic reticulum membrane"/>
    <property type="evidence" value="ECO:0007669"/>
    <property type="project" value="TreeGrafter"/>
</dbReference>
<comment type="similarity">
    <text evidence="2">Belongs to the glycerophosphoryl diester phosphodiesterase family.</text>
</comment>
<dbReference type="GO" id="GO:0008081">
    <property type="term" value="F:phosphoric diester hydrolase activity"/>
    <property type="evidence" value="ECO:0007669"/>
    <property type="project" value="InterPro"/>
</dbReference>
<dbReference type="AlphaFoldDB" id="A0A2P2I2L3"/>
<evidence type="ECO:0000256" key="11">
    <source>
        <dbReference type="ARBA" id="ARBA00048580"/>
    </source>
</evidence>
<feature type="transmembrane region" description="Helical" evidence="14">
    <location>
        <begin position="6"/>
        <end position="24"/>
    </location>
</feature>
<comment type="catalytic activity">
    <reaction evidence="8">
        <text>1-O-hexadecyl-sn-glycero-3-phosphocholine + H2O = 1-O-hexadecyl-sn-glycero-3-phosphate + choline + H(+)</text>
        <dbReference type="Rhea" id="RHEA:41143"/>
        <dbReference type="ChEBI" id="CHEBI:15354"/>
        <dbReference type="ChEBI" id="CHEBI:15377"/>
        <dbReference type="ChEBI" id="CHEBI:15378"/>
        <dbReference type="ChEBI" id="CHEBI:64496"/>
        <dbReference type="ChEBI" id="CHEBI:77580"/>
    </reaction>
    <physiologicalReaction direction="left-to-right" evidence="8">
        <dbReference type="Rhea" id="RHEA:41144"/>
    </physiologicalReaction>
</comment>
<evidence type="ECO:0000256" key="12">
    <source>
        <dbReference type="ARBA" id="ARBA00048947"/>
    </source>
</evidence>
<keyword evidence="4" id="KW-0378">Hydrolase</keyword>
<evidence type="ECO:0000256" key="4">
    <source>
        <dbReference type="ARBA" id="ARBA00022801"/>
    </source>
</evidence>
<evidence type="ECO:0000256" key="6">
    <source>
        <dbReference type="ARBA" id="ARBA00023098"/>
    </source>
</evidence>
<comment type="catalytic activity">
    <reaction evidence="10">
        <text>N-hexadecanoyl-1-(9Z-octadecenoyl)-sn-glycero-3-phosphoethanolamine + H2O = N-hexadecanoylethanolamine + 1-(9Z-octadecenoyl)-sn-glycero-3-phosphate + H(+)</text>
        <dbReference type="Rhea" id="RHEA:53168"/>
        <dbReference type="ChEBI" id="CHEBI:15377"/>
        <dbReference type="ChEBI" id="CHEBI:15378"/>
        <dbReference type="ChEBI" id="CHEBI:71464"/>
        <dbReference type="ChEBI" id="CHEBI:74544"/>
        <dbReference type="ChEBI" id="CHEBI:85217"/>
    </reaction>
    <physiologicalReaction direction="left-to-right" evidence="10">
        <dbReference type="Rhea" id="RHEA:53169"/>
    </physiologicalReaction>
</comment>
<name>A0A2P2I2L3_9CRUS</name>
<dbReference type="InterPro" id="IPR017946">
    <property type="entry name" value="PLC-like_Pdiesterase_TIM-brl"/>
</dbReference>
<keyword evidence="3 14" id="KW-0812">Transmembrane</keyword>
<evidence type="ECO:0000256" key="2">
    <source>
        <dbReference type="ARBA" id="ARBA00007277"/>
    </source>
</evidence>
<evidence type="ECO:0000256" key="10">
    <source>
        <dbReference type="ARBA" id="ARBA00047538"/>
    </source>
</evidence>
<protein>
    <submittedName>
        <fullName evidence="16">Glycerophosphodiester phosphodiesterase domain-containing protein 1-like</fullName>
    </submittedName>
</protein>
<sequence>MVYGMVLAAIFGCYIVSSCILFKFPSLLHRRKNVKFVCRHISHRGGAGENYENTMSAFKYAVSLGTDMLELDVHLTRDEQVVVAHDPNLKRVTRSHNTITELDYAELPPVKEQLPIDFMPGLTFSRSSVQGHRLPLLETVFQAFPCTPINIDIKVHNDLLITKVSELTKRYNREHLTVWGNFSDAITQRCYKENGNMCLLFSLRRVVMLIVQLYTGLLPFMPLKETHLEILMPIHALGLYQQRRAVLQKNSGVDAGNNGDCGANNPSSGTGGAATATNSTGSNNTSGSCNVAPVSTPWWMRQVASLAQTLIIRPALFSHLAKRGIQTYLWVLNSEEDFHRAFKSGATGVMTDYPSKLKSFLAENPQYMLNYPQLETSSSQIPVPEHSKLSYEQNHQFPSSNVCDSSGSGDCTNRKHAIYGNSCGGAVDGTGLRSAGASDAAADSHCHEQSCDAVPAVTRVADDTKEMFSAVNENVRLLQHIPNETS</sequence>
<dbReference type="InterPro" id="IPR052271">
    <property type="entry name" value="GDPD-Related"/>
</dbReference>
<accession>A0A2P2I2L3</accession>
<dbReference type="CDD" id="cd08612">
    <property type="entry name" value="GDPD_GDE4"/>
    <property type="match status" value="1"/>
</dbReference>
<dbReference type="Pfam" id="PF03009">
    <property type="entry name" value="GDPD"/>
    <property type="match status" value="2"/>
</dbReference>
<dbReference type="PANTHER" id="PTHR42758:SF2">
    <property type="entry name" value="PHOSPHATIDYLGLYCEROL PHOSPHOLIPASE C"/>
    <property type="match status" value="1"/>
</dbReference>
<comment type="catalytic activity">
    <reaction evidence="11">
        <text>1-O-(1Z-octadecenyl)-sn-glycero-3-phospho-N-hexadecanoyl-ethanolamine + H2O = 1-O-(1Z-octadecenyl)-sn-glycero-3-phosphate + N-hexadecanoylethanolamine + H(+)</text>
        <dbReference type="Rhea" id="RHEA:53184"/>
        <dbReference type="ChEBI" id="CHEBI:15377"/>
        <dbReference type="ChEBI" id="CHEBI:15378"/>
        <dbReference type="ChEBI" id="CHEBI:71464"/>
        <dbReference type="ChEBI" id="CHEBI:137009"/>
        <dbReference type="ChEBI" id="CHEBI:137017"/>
    </reaction>
    <physiologicalReaction direction="left-to-right" evidence="11">
        <dbReference type="Rhea" id="RHEA:53185"/>
    </physiologicalReaction>
</comment>
<evidence type="ECO:0000256" key="14">
    <source>
        <dbReference type="SAM" id="Phobius"/>
    </source>
</evidence>
<dbReference type="GO" id="GO:0046475">
    <property type="term" value="P:glycerophospholipid catabolic process"/>
    <property type="evidence" value="ECO:0007669"/>
    <property type="project" value="TreeGrafter"/>
</dbReference>
<dbReference type="PANTHER" id="PTHR42758">
    <property type="entry name" value="PHOSPHATIDYLGLYCEROL PHOSPHOLIPASE C"/>
    <property type="match status" value="1"/>
</dbReference>
<evidence type="ECO:0000256" key="5">
    <source>
        <dbReference type="ARBA" id="ARBA00022989"/>
    </source>
</evidence>
<dbReference type="SUPFAM" id="SSF51695">
    <property type="entry name" value="PLC-like phosphodiesterases"/>
    <property type="match status" value="1"/>
</dbReference>